<feature type="region of interest" description="Disordered" evidence="1">
    <location>
        <begin position="28"/>
        <end position="52"/>
    </location>
</feature>
<keyword evidence="4" id="KW-0449">Lipoprotein</keyword>
<reference evidence="5" key="2">
    <citation type="submission" date="2016-01" db="EMBL/GenBank/DDBJ databases">
        <title>Draft Genome Sequence of Paenibacillus amylolyticus Heshi-A3 that Was Isolated from Fermented Rice Bran with Aging Salted Mackerel, Which Was Named Heshiko as Traditional Fermented Seafood in Japan.</title>
        <authorList>
            <person name="Akuzawa S."/>
            <person name="Nakagawa J."/>
            <person name="Kanekatsu T."/>
            <person name="Kubota E."/>
            <person name="Ohtake R."/>
            <person name="Suzuki T."/>
            <person name="Kanesaki Y."/>
        </authorList>
    </citation>
    <scope>NUCLEOTIDE SEQUENCE [LARGE SCALE GENOMIC DNA]</scope>
    <source>
        <strain evidence="5">Heshi-A3</strain>
    </source>
</reference>
<feature type="signal peptide" evidence="2">
    <location>
        <begin position="1"/>
        <end position="22"/>
    </location>
</feature>
<keyword evidence="2" id="KW-0732">Signal</keyword>
<name>A0A100VRJ5_PAEAM</name>
<gene>
    <name evidence="4" type="ORF">PAHA3_4851</name>
</gene>
<evidence type="ECO:0000313" key="5">
    <source>
        <dbReference type="Proteomes" id="UP000069697"/>
    </source>
</evidence>
<dbReference type="PROSITE" id="PS51257">
    <property type="entry name" value="PROKAR_LIPOPROTEIN"/>
    <property type="match status" value="1"/>
</dbReference>
<comment type="caution">
    <text evidence="4">The sequence shown here is derived from an EMBL/GenBank/DDBJ whole genome shotgun (WGS) entry which is preliminary data.</text>
</comment>
<dbReference type="Pfam" id="PF10646">
    <property type="entry name" value="Germane"/>
    <property type="match status" value="1"/>
</dbReference>
<dbReference type="Proteomes" id="UP000069697">
    <property type="component" value="Unassembled WGS sequence"/>
</dbReference>
<dbReference type="InterPro" id="IPR019606">
    <property type="entry name" value="GerMN"/>
</dbReference>
<dbReference type="EMBL" id="BCNV01000006">
    <property type="protein sequence ID" value="GAS84730.1"/>
    <property type="molecule type" value="Genomic_DNA"/>
</dbReference>
<sequence>MNKKIGCALILSCLILIGVGCAQKPVSESGSNEPAVQGGQAQSPNPSEPEVDLDKMNTQVVDVYLADSQVLELEKTEQEIEYKDDSEKYKKTFTALQTNTDSELVSLWEQVELLSVQYAEGTVTLDVHIPAEANLGTSGELLALEALTTTMFQFDEVNSLDILVDGEAVDSLMGHAELEHPIHREP</sequence>
<feature type="compositionally biased region" description="Polar residues" evidence="1">
    <location>
        <begin position="28"/>
        <end position="45"/>
    </location>
</feature>
<evidence type="ECO:0000313" key="4">
    <source>
        <dbReference type="EMBL" id="GAS84730.1"/>
    </source>
</evidence>
<protein>
    <submittedName>
        <fullName evidence="4">Lipoprotein, LpqB</fullName>
    </submittedName>
</protein>
<evidence type="ECO:0000256" key="2">
    <source>
        <dbReference type="SAM" id="SignalP"/>
    </source>
</evidence>
<evidence type="ECO:0000256" key="1">
    <source>
        <dbReference type="SAM" id="MobiDB-lite"/>
    </source>
</evidence>
<organism evidence="4 5">
    <name type="scientific">Paenibacillus amylolyticus</name>
    <dbReference type="NCBI Taxonomy" id="1451"/>
    <lineage>
        <taxon>Bacteria</taxon>
        <taxon>Bacillati</taxon>
        <taxon>Bacillota</taxon>
        <taxon>Bacilli</taxon>
        <taxon>Bacillales</taxon>
        <taxon>Paenibacillaceae</taxon>
        <taxon>Paenibacillus</taxon>
    </lineage>
</organism>
<proteinExistence type="predicted"/>
<dbReference type="SMART" id="SM00909">
    <property type="entry name" value="Germane"/>
    <property type="match status" value="1"/>
</dbReference>
<accession>A0A100VRJ5</accession>
<feature type="domain" description="GerMN" evidence="3">
    <location>
        <begin position="89"/>
        <end position="173"/>
    </location>
</feature>
<feature type="chain" id="PRO_5039583594" evidence="2">
    <location>
        <begin position="23"/>
        <end position="186"/>
    </location>
</feature>
<dbReference type="AlphaFoldDB" id="A0A100VRJ5"/>
<evidence type="ECO:0000259" key="3">
    <source>
        <dbReference type="SMART" id="SM00909"/>
    </source>
</evidence>
<reference evidence="4 5" key="1">
    <citation type="journal article" date="2016" name="Genome Announc.">
        <title>Draft Genome Sequence of Paenibacillus amylolyticus Heshi-A3, Isolated from Fermented Rice Bran in a Japanese Fermented Seafood Dish.</title>
        <authorList>
            <person name="Akuzawa S."/>
            <person name="Nagaoka J."/>
            <person name="Kanekatsu M."/>
            <person name="Kubota E."/>
            <person name="Ohtake R."/>
            <person name="Suzuki T."/>
            <person name="Kanesaki Y."/>
        </authorList>
    </citation>
    <scope>NUCLEOTIDE SEQUENCE [LARGE SCALE GENOMIC DNA]</scope>
    <source>
        <strain evidence="4 5">Heshi-A3</strain>
    </source>
</reference>